<feature type="region of interest" description="Disordered" evidence="1">
    <location>
        <begin position="141"/>
        <end position="176"/>
    </location>
</feature>
<dbReference type="PATRIC" id="fig|1813736.3.peg.1922"/>
<protein>
    <submittedName>
        <fullName evidence="2">Uncharacterized protein</fullName>
    </submittedName>
</protein>
<dbReference type="AlphaFoldDB" id="A0A143PK58"/>
<sequence length="176" mass="18224">MVTARRTWIAVLLIGAAIGGALVWFLLGRAAPTGRHSNASNPAPTTTTASAPPNSSSGAPVVPPTAEVVRPPAPPSHSRAEPATAPSVPAADVVAQFVRKRMTQASVAFVAPDELARNEPGVAVLRLAPTTIPPSELKRELQEMLSRAGARRTRLTSQVSSLKPQASSLKSQGSTT</sequence>
<evidence type="ECO:0000256" key="1">
    <source>
        <dbReference type="SAM" id="MobiDB-lite"/>
    </source>
</evidence>
<feature type="region of interest" description="Disordered" evidence="1">
    <location>
        <begin position="34"/>
        <end position="89"/>
    </location>
</feature>
<reference evidence="2 3" key="1">
    <citation type="journal article" date="2016" name="Genome Announc.">
        <title>First Complete Genome Sequence of a Subdivision 6 Acidobacterium Strain.</title>
        <authorList>
            <person name="Huang S."/>
            <person name="Vieira S."/>
            <person name="Bunk B."/>
            <person name="Riedel T."/>
            <person name="Sproer C."/>
            <person name="Overmann J."/>
        </authorList>
    </citation>
    <scope>NUCLEOTIDE SEQUENCE [LARGE SCALE GENOMIC DNA]</scope>
    <source>
        <strain evidence="3">DSM 100886 HEG_-6_39</strain>
    </source>
</reference>
<reference evidence="3" key="2">
    <citation type="submission" date="2016-04" db="EMBL/GenBank/DDBJ databases">
        <title>First Complete Genome Sequence of a Subdivision 6 Acidobacterium.</title>
        <authorList>
            <person name="Huang S."/>
            <person name="Vieira S."/>
            <person name="Bunk B."/>
            <person name="Riedel T."/>
            <person name="Sproeer C."/>
            <person name="Overmann J."/>
        </authorList>
    </citation>
    <scope>NUCLEOTIDE SEQUENCE [LARGE SCALE GENOMIC DNA]</scope>
    <source>
        <strain evidence="3">DSM 100886 HEG_-6_39</strain>
    </source>
</reference>
<feature type="compositionally biased region" description="Polar residues" evidence="1">
    <location>
        <begin position="155"/>
        <end position="176"/>
    </location>
</feature>
<organism evidence="2 3">
    <name type="scientific">Luteitalea pratensis</name>
    <dbReference type="NCBI Taxonomy" id="1855912"/>
    <lineage>
        <taxon>Bacteria</taxon>
        <taxon>Pseudomonadati</taxon>
        <taxon>Acidobacteriota</taxon>
        <taxon>Vicinamibacteria</taxon>
        <taxon>Vicinamibacterales</taxon>
        <taxon>Vicinamibacteraceae</taxon>
        <taxon>Luteitalea</taxon>
    </lineage>
</organism>
<dbReference type="Proteomes" id="UP000076079">
    <property type="component" value="Chromosome"/>
</dbReference>
<dbReference type="EMBL" id="CP015136">
    <property type="protein sequence ID" value="AMY08630.1"/>
    <property type="molecule type" value="Genomic_DNA"/>
</dbReference>
<gene>
    <name evidence="2" type="ORF">LuPra_01834</name>
</gene>
<proteinExistence type="predicted"/>
<feature type="compositionally biased region" description="Low complexity" evidence="1">
    <location>
        <begin position="37"/>
        <end position="57"/>
    </location>
</feature>
<accession>A0A143PK58</accession>
<keyword evidence="3" id="KW-1185">Reference proteome</keyword>
<name>A0A143PK58_LUTPR</name>
<evidence type="ECO:0000313" key="2">
    <source>
        <dbReference type="EMBL" id="AMY08630.1"/>
    </source>
</evidence>
<dbReference type="STRING" id="1855912.LuPra_01834"/>
<evidence type="ECO:0000313" key="3">
    <source>
        <dbReference type="Proteomes" id="UP000076079"/>
    </source>
</evidence>
<dbReference type="KEGG" id="abac:LuPra_01834"/>